<proteinExistence type="predicted"/>
<evidence type="ECO:0000256" key="1">
    <source>
        <dbReference type="SAM" id="Phobius"/>
    </source>
</evidence>
<reference evidence="2 3" key="1">
    <citation type="submission" date="2012-06" db="EMBL/GenBank/DDBJ databases">
        <title>Finished plasmid 1 of genome of Chroococcidiopsis thermalis PCC 7203.</title>
        <authorList>
            <consortium name="US DOE Joint Genome Institute"/>
            <person name="Gugger M."/>
            <person name="Coursin T."/>
            <person name="Rippka R."/>
            <person name="Tandeau De Marsac N."/>
            <person name="Huntemann M."/>
            <person name="Wei C.-L."/>
            <person name="Han J."/>
            <person name="Detter J.C."/>
            <person name="Han C."/>
            <person name="Tapia R."/>
            <person name="Davenport K."/>
            <person name="Daligault H."/>
            <person name="Erkkila T."/>
            <person name="Gu W."/>
            <person name="Munk A.C.C."/>
            <person name="Teshima H."/>
            <person name="Xu Y."/>
            <person name="Chain P."/>
            <person name="Chen A."/>
            <person name="Krypides N."/>
            <person name="Mavromatis K."/>
            <person name="Markowitz V."/>
            <person name="Szeto E."/>
            <person name="Ivanova N."/>
            <person name="Mikhailova N."/>
            <person name="Ovchinnikova G."/>
            <person name="Pagani I."/>
            <person name="Pati A."/>
            <person name="Goodwin L."/>
            <person name="Peters L."/>
            <person name="Pitluck S."/>
            <person name="Woyke T."/>
            <person name="Kerfeld C."/>
        </authorList>
    </citation>
    <scope>NUCLEOTIDE SEQUENCE [LARGE SCALE GENOMIC DNA]</scope>
    <source>
        <strain evidence="2 3">PCC 7203</strain>
        <plasmid evidence="2 3">pCHRO.01</plasmid>
    </source>
</reference>
<dbReference type="EMBL" id="CP003598">
    <property type="protein sequence ID" value="AFY91064.1"/>
    <property type="molecule type" value="Genomic_DNA"/>
</dbReference>
<feature type="transmembrane region" description="Helical" evidence="1">
    <location>
        <begin position="22"/>
        <end position="44"/>
    </location>
</feature>
<evidence type="ECO:0000313" key="3">
    <source>
        <dbReference type="Proteomes" id="UP000010384"/>
    </source>
</evidence>
<gene>
    <name evidence="2" type="ORF">Chro_5716</name>
</gene>
<keyword evidence="1" id="KW-0812">Transmembrane</keyword>
<sequence>METDDFFCATDGWKPPPLTFEALLFFQVKSIHLFLSFLTVLRILT</sequence>
<keyword evidence="1" id="KW-1133">Transmembrane helix</keyword>
<dbReference type="AlphaFoldDB" id="K9U9Y8"/>
<dbReference type="InParanoid" id="K9U9Y8"/>
<geneLocation type="plasmid" evidence="2 3">
    <name>pCHRO.01</name>
</geneLocation>
<keyword evidence="3" id="KW-1185">Reference proteome</keyword>
<dbReference type="Proteomes" id="UP000010384">
    <property type="component" value="Plasmid pCHRO.01"/>
</dbReference>
<dbReference type="KEGG" id="cthe:Chro_5716"/>
<evidence type="ECO:0000313" key="2">
    <source>
        <dbReference type="EMBL" id="AFY91064.1"/>
    </source>
</evidence>
<organism evidence="2 3">
    <name type="scientific">Chroococcidiopsis thermalis (strain PCC 7203)</name>
    <dbReference type="NCBI Taxonomy" id="251229"/>
    <lineage>
        <taxon>Bacteria</taxon>
        <taxon>Bacillati</taxon>
        <taxon>Cyanobacteriota</taxon>
        <taxon>Cyanophyceae</taxon>
        <taxon>Chroococcidiopsidales</taxon>
        <taxon>Chroococcidiopsidaceae</taxon>
        <taxon>Chroococcidiopsis</taxon>
    </lineage>
</organism>
<dbReference type="HOGENOM" id="CLU_3197787_0_0_3"/>
<keyword evidence="2" id="KW-0614">Plasmid</keyword>
<protein>
    <submittedName>
        <fullName evidence="2">Uncharacterized protein</fullName>
    </submittedName>
</protein>
<keyword evidence="1" id="KW-0472">Membrane</keyword>
<accession>K9U9Y8</accession>
<name>K9U9Y8_CHRTP</name>